<accession>A0A151KU49</accession>
<sequence length="89" mass="9104">MTTKSKTIGSVENPTNERKEVSVSTAILILGSAAVGTYIGVQLGGPFGAAVGALVGAFIGTLAAGMIKNFKVKINPSGDVEVQYDTRFA</sequence>
<dbReference type="Proteomes" id="UP000075346">
    <property type="component" value="Unassembled WGS sequence"/>
</dbReference>
<evidence type="ECO:0000313" key="3">
    <source>
        <dbReference type="Proteomes" id="UP000075346"/>
    </source>
</evidence>
<evidence type="ECO:0008006" key="4">
    <source>
        <dbReference type="Google" id="ProtNLM"/>
    </source>
</evidence>
<dbReference type="EMBL" id="LOBR01000096">
    <property type="protein sequence ID" value="KYN82639.1"/>
    <property type="molecule type" value="Genomic_DNA"/>
</dbReference>
<proteinExistence type="predicted"/>
<keyword evidence="1" id="KW-0812">Transmembrane</keyword>
<comment type="caution">
    <text evidence="2">The sequence shown here is derived from an EMBL/GenBank/DDBJ whole genome shotgun (WGS) entry which is preliminary data.</text>
</comment>
<keyword evidence="1" id="KW-0472">Membrane</keyword>
<evidence type="ECO:0000256" key="1">
    <source>
        <dbReference type="SAM" id="Phobius"/>
    </source>
</evidence>
<reference evidence="3" key="1">
    <citation type="submission" date="2015-12" db="EMBL/GenBank/DDBJ databases">
        <authorList>
            <person name="Shamseldin A."/>
            <person name="Moawad H."/>
            <person name="Abd El-Rahim W.M."/>
            <person name="Sadowsky M.J."/>
        </authorList>
    </citation>
    <scope>NUCLEOTIDE SEQUENCE [LARGE SCALE GENOMIC DNA]</scope>
    <source>
        <strain evidence="3">2538-88</strain>
    </source>
</reference>
<dbReference type="RefSeq" id="WP_061897958.1">
    <property type="nucleotide sequence ID" value="NZ_LOBR01000096.1"/>
</dbReference>
<dbReference type="AlphaFoldDB" id="A0A151KU49"/>
<evidence type="ECO:0000313" key="2">
    <source>
        <dbReference type="EMBL" id="KYN82639.1"/>
    </source>
</evidence>
<protein>
    <recommendedName>
        <fullName evidence="4">Glycine zipper domain-containing protein</fullName>
    </recommendedName>
</protein>
<name>A0A151KU49_9VIBR</name>
<organism evidence="2 3">
    <name type="scientific">Vibrio cidicii</name>
    <dbReference type="NCBI Taxonomy" id="1763883"/>
    <lineage>
        <taxon>Bacteria</taxon>
        <taxon>Pseudomonadati</taxon>
        <taxon>Pseudomonadota</taxon>
        <taxon>Gammaproteobacteria</taxon>
        <taxon>Vibrionales</taxon>
        <taxon>Vibrionaceae</taxon>
        <taxon>Vibrio</taxon>
    </lineage>
</organism>
<keyword evidence="1" id="KW-1133">Transmembrane helix</keyword>
<gene>
    <name evidence="2" type="ORF">ATY37_20630</name>
</gene>
<feature type="transmembrane region" description="Helical" evidence="1">
    <location>
        <begin position="47"/>
        <end position="67"/>
    </location>
</feature>
<feature type="transmembrane region" description="Helical" evidence="1">
    <location>
        <begin position="21"/>
        <end position="41"/>
    </location>
</feature>